<evidence type="ECO:0000313" key="9">
    <source>
        <dbReference type="EMBL" id="AFH93342.1"/>
    </source>
</evidence>
<evidence type="ECO:0000256" key="7">
    <source>
        <dbReference type="SAM" id="MobiDB-lite"/>
    </source>
</evidence>
<keyword evidence="4 8" id="KW-0812">Transmembrane</keyword>
<dbReference type="OrthoDB" id="6506836at2"/>
<feature type="region of interest" description="Disordered" evidence="7">
    <location>
        <begin position="198"/>
        <end position="259"/>
    </location>
</feature>
<proteinExistence type="inferred from homology"/>
<feature type="compositionally biased region" description="Basic residues" evidence="7">
    <location>
        <begin position="240"/>
        <end position="253"/>
    </location>
</feature>
<dbReference type="Pfam" id="PF10144">
    <property type="entry name" value="SMP_2"/>
    <property type="match status" value="1"/>
</dbReference>
<feature type="transmembrane region" description="Helical" evidence="8">
    <location>
        <begin position="172"/>
        <end position="192"/>
    </location>
</feature>
<protein>
    <recommendedName>
        <fullName evidence="11">Protein smp</fullName>
    </recommendedName>
</protein>
<sequence length="259" mass="29307">MDKEHLVISMKLTFKLHKTVIIIICVALIALLMHGITYLGNSQNQNRVEQFKQLTRVLAEQVAFSLSDYIVSGSKDFNRERIIANLNNVTKDKYILDASIYSAGGTLIASAGESVPVRERLAIDSKQSTQPFQYQLVVPIPGKEEPKGYLRLTIDTELLTTEIQQADNSTNVLRFFILLALCIGIVLANTLFRTKKKKGKNVPPQLVVDEDSGNEDDENMAPNIAKKPHFDRKRSEHRPYRPKRRRAKSKPNKPKPPEN</sequence>
<evidence type="ECO:0000256" key="5">
    <source>
        <dbReference type="ARBA" id="ARBA00022989"/>
    </source>
</evidence>
<evidence type="ECO:0000256" key="2">
    <source>
        <dbReference type="ARBA" id="ARBA00005362"/>
    </source>
</evidence>
<comment type="subcellular location">
    <subcellularLocation>
        <location evidence="1">Cell membrane</location>
    </subcellularLocation>
</comment>
<evidence type="ECO:0000313" key="10">
    <source>
        <dbReference type="Proteomes" id="UP000005012"/>
    </source>
</evidence>
<dbReference type="PATRIC" id="fig|1157951.4.peg.1470"/>
<evidence type="ECO:0000256" key="6">
    <source>
        <dbReference type="ARBA" id="ARBA00023136"/>
    </source>
</evidence>
<evidence type="ECO:0000256" key="8">
    <source>
        <dbReference type="SAM" id="Phobius"/>
    </source>
</evidence>
<dbReference type="KEGG" id="psi:S70_07365"/>
<dbReference type="AlphaFoldDB" id="A0A140NN09"/>
<gene>
    <name evidence="9" type="ordered locus">S70_07365</name>
</gene>
<evidence type="ECO:0000256" key="3">
    <source>
        <dbReference type="ARBA" id="ARBA00022475"/>
    </source>
</evidence>
<evidence type="ECO:0000256" key="1">
    <source>
        <dbReference type="ARBA" id="ARBA00004236"/>
    </source>
</evidence>
<feature type="transmembrane region" description="Helical" evidence="8">
    <location>
        <begin position="20"/>
        <end position="40"/>
    </location>
</feature>
<keyword evidence="5 8" id="KW-1133">Transmembrane helix</keyword>
<accession>A0A140NN09</accession>
<dbReference type="GO" id="GO:0005886">
    <property type="term" value="C:plasma membrane"/>
    <property type="evidence" value="ECO:0007669"/>
    <property type="project" value="UniProtKB-SubCell"/>
</dbReference>
<reference evidence="9 10" key="1">
    <citation type="journal article" date="2012" name="J. Bacteriol.">
        <title>Complete Genome Sequence of Providencia stuartii Clinical Isolate MRSN 2154.</title>
        <authorList>
            <person name="Clifford R.J."/>
            <person name="Hang J."/>
            <person name="Riley M.C."/>
            <person name="Onmus-Leone F."/>
            <person name="Kuschner R.A."/>
            <person name="Lesho E.P."/>
            <person name="Waterman P.E."/>
        </authorList>
    </citation>
    <scope>NUCLEOTIDE SEQUENCE [LARGE SCALE GENOMIC DNA]</scope>
    <source>
        <strain evidence="9 10">MRSN 2154</strain>
    </source>
</reference>
<keyword evidence="6 8" id="KW-0472">Membrane</keyword>
<dbReference type="Proteomes" id="UP000005012">
    <property type="component" value="Chromosome"/>
</dbReference>
<reference evidence="10" key="2">
    <citation type="submission" date="2012-04" db="EMBL/GenBank/DDBJ databases">
        <title>Complete genome sequence of Providencia stuartii clinical isolate MRSN 2154.</title>
        <authorList>
            <person name="Clifford R.J."/>
            <person name="Hang J."/>
            <person name="Riley M.C."/>
            <person name="Onmus-Leone F."/>
            <person name="Kuschner R.A."/>
            <person name="Lesho E.P."/>
            <person name="Waterman P.E."/>
        </authorList>
    </citation>
    <scope>NUCLEOTIDE SEQUENCE [LARGE SCALE GENOMIC DNA]</scope>
    <source>
        <strain evidence="10">MRSN 2154</strain>
    </source>
</reference>
<comment type="similarity">
    <text evidence="2">Belongs to the Smp family.</text>
</comment>
<feature type="compositionally biased region" description="Acidic residues" evidence="7">
    <location>
        <begin position="208"/>
        <end position="219"/>
    </location>
</feature>
<dbReference type="GeneID" id="93517865"/>
<keyword evidence="3" id="KW-1003">Cell membrane</keyword>
<evidence type="ECO:0000256" key="4">
    <source>
        <dbReference type="ARBA" id="ARBA00022692"/>
    </source>
</evidence>
<dbReference type="InterPro" id="IPR019305">
    <property type="entry name" value="Uncharacterised_Smp"/>
</dbReference>
<organism evidence="9 10">
    <name type="scientific">Providencia stuartii (strain MRSN 2154)</name>
    <dbReference type="NCBI Taxonomy" id="1157951"/>
    <lineage>
        <taxon>Bacteria</taxon>
        <taxon>Pseudomonadati</taxon>
        <taxon>Pseudomonadota</taxon>
        <taxon>Gammaproteobacteria</taxon>
        <taxon>Enterobacterales</taxon>
        <taxon>Morganellaceae</taxon>
        <taxon>Providencia</taxon>
    </lineage>
</organism>
<dbReference type="HOGENOM" id="CLU_093836_0_0_6"/>
<name>A0A140NN09_PROSM</name>
<dbReference type="RefSeq" id="WP_004926675.1">
    <property type="nucleotide sequence ID" value="NC_017731.1"/>
</dbReference>
<evidence type="ECO:0008006" key="11">
    <source>
        <dbReference type="Google" id="ProtNLM"/>
    </source>
</evidence>
<dbReference type="EMBL" id="CP003488">
    <property type="protein sequence ID" value="AFH93342.1"/>
    <property type="molecule type" value="Genomic_DNA"/>
</dbReference>